<reference evidence="1" key="1">
    <citation type="submission" date="2019-08" db="EMBL/GenBank/DDBJ databases">
        <authorList>
            <person name="Kucharzyk K."/>
            <person name="Murdoch R.W."/>
            <person name="Higgins S."/>
            <person name="Loffler F."/>
        </authorList>
    </citation>
    <scope>NUCLEOTIDE SEQUENCE</scope>
</reference>
<sequence>MRFVDDQDGIGFGNHIDRPAAAEAIQFHVDTPGILSPGVERLGIDDHHVERVVAGKAVDLGQLGRVIDKEPDLFSVVLGEVFLRDLERLIYPLADGNAWHHDNELAPAIPLVKLVHRLDVGIGLSRTRLHLDGQVVSSFQRRRWRDLV</sequence>
<proteinExistence type="predicted"/>
<dbReference type="EMBL" id="VSSQ01104998">
    <property type="protein sequence ID" value="MPN45257.1"/>
    <property type="molecule type" value="Genomic_DNA"/>
</dbReference>
<protein>
    <submittedName>
        <fullName evidence="1">Uncharacterized protein</fullName>
    </submittedName>
</protein>
<name>A0A645I1T5_9ZZZZ</name>
<comment type="caution">
    <text evidence="1">The sequence shown here is derived from an EMBL/GenBank/DDBJ whole genome shotgun (WGS) entry which is preliminary data.</text>
</comment>
<organism evidence="1">
    <name type="scientific">bioreactor metagenome</name>
    <dbReference type="NCBI Taxonomy" id="1076179"/>
    <lineage>
        <taxon>unclassified sequences</taxon>
        <taxon>metagenomes</taxon>
        <taxon>ecological metagenomes</taxon>
    </lineage>
</organism>
<dbReference type="AlphaFoldDB" id="A0A645I1T5"/>
<accession>A0A645I1T5</accession>
<evidence type="ECO:0000313" key="1">
    <source>
        <dbReference type="EMBL" id="MPN45257.1"/>
    </source>
</evidence>
<gene>
    <name evidence="1" type="ORF">SDC9_192824</name>
</gene>